<dbReference type="InParanoid" id="A0A194WYF8"/>
<name>A0A194WYF8_MOLSC</name>
<evidence type="ECO:0000313" key="3">
    <source>
        <dbReference type="Proteomes" id="UP000070700"/>
    </source>
</evidence>
<feature type="region of interest" description="Disordered" evidence="1">
    <location>
        <begin position="1"/>
        <end position="44"/>
    </location>
</feature>
<organism evidence="2 3">
    <name type="scientific">Mollisia scopiformis</name>
    <name type="common">Conifer needle endophyte fungus</name>
    <name type="synonym">Phialocephala scopiformis</name>
    <dbReference type="NCBI Taxonomy" id="149040"/>
    <lineage>
        <taxon>Eukaryota</taxon>
        <taxon>Fungi</taxon>
        <taxon>Dikarya</taxon>
        <taxon>Ascomycota</taxon>
        <taxon>Pezizomycotina</taxon>
        <taxon>Leotiomycetes</taxon>
        <taxon>Helotiales</taxon>
        <taxon>Mollisiaceae</taxon>
        <taxon>Mollisia</taxon>
    </lineage>
</organism>
<evidence type="ECO:0000256" key="1">
    <source>
        <dbReference type="SAM" id="MobiDB-lite"/>
    </source>
</evidence>
<feature type="compositionally biased region" description="Polar residues" evidence="1">
    <location>
        <begin position="1"/>
        <end position="12"/>
    </location>
</feature>
<dbReference type="RefSeq" id="XP_018067074.1">
    <property type="nucleotide sequence ID" value="XM_018213313.1"/>
</dbReference>
<sequence length="370" mass="41625">MENEELTQNTATPIRGTRIQLPLPSECSPEDLDPYHSLSRPKKRRQNATSKFIIYEDATATEANIIGKEDELYEREMEKICVWTNRSYKEKALKAAIAAVEWAIPVAALLDKIRGAEAGNKSLNRQFERFKEAICRVSTVGSNGTANAVGFKLLDTRTLARLMARLLATAKKLKGIPEVKNIKTGKMAVGTFYFVAGYCVGGGCGLESPDVLKSSTTGLNSTPAADQETGPVYYQHLCESWALIFRIHAGRDLWKEGYKFSTTISDDPPLPPPWAATMIRIYYTRANNNEHVLDSVRAIYRKWRTTMPWFEPRPFGTDVTDQRDGAEAFQDFYEGEENDIGRIRWRVLGLQNAGGNETKLFDRGPNRRKS</sequence>
<dbReference type="KEGG" id="psco:LY89DRAFT_672860"/>
<accession>A0A194WYF8</accession>
<proteinExistence type="predicted"/>
<dbReference type="Proteomes" id="UP000070700">
    <property type="component" value="Unassembled WGS sequence"/>
</dbReference>
<dbReference type="EMBL" id="KQ947423">
    <property type="protein sequence ID" value="KUJ12719.1"/>
    <property type="molecule type" value="Genomic_DNA"/>
</dbReference>
<dbReference type="AlphaFoldDB" id="A0A194WYF8"/>
<reference evidence="2 3" key="1">
    <citation type="submission" date="2015-10" db="EMBL/GenBank/DDBJ databases">
        <title>Full genome of DAOMC 229536 Phialocephala scopiformis, a fungal endophyte of spruce producing the potent anti-insectan compound rugulosin.</title>
        <authorList>
            <consortium name="DOE Joint Genome Institute"/>
            <person name="Walker A.K."/>
            <person name="Frasz S.L."/>
            <person name="Seifert K.A."/>
            <person name="Miller J.D."/>
            <person name="Mondo S.J."/>
            <person name="Labutti K."/>
            <person name="Lipzen A."/>
            <person name="Dockter R."/>
            <person name="Kennedy M."/>
            <person name="Grigoriev I.V."/>
            <person name="Spatafora J.W."/>
        </authorList>
    </citation>
    <scope>NUCLEOTIDE SEQUENCE [LARGE SCALE GENOMIC DNA]</scope>
    <source>
        <strain evidence="2 3">CBS 120377</strain>
    </source>
</reference>
<evidence type="ECO:0000313" key="2">
    <source>
        <dbReference type="EMBL" id="KUJ12719.1"/>
    </source>
</evidence>
<gene>
    <name evidence="2" type="ORF">LY89DRAFT_672860</name>
</gene>
<dbReference type="GeneID" id="28823039"/>
<protein>
    <submittedName>
        <fullName evidence="2">Uncharacterized protein</fullName>
    </submittedName>
</protein>
<dbReference type="OrthoDB" id="10651113at2759"/>
<keyword evidence="3" id="KW-1185">Reference proteome</keyword>